<evidence type="ECO:0000259" key="11">
    <source>
        <dbReference type="PROSITE" id="PS50888"/>
    </source>
</evidence>
<dbReference type="PANTHER" id="PTHR46055">
    <property type="entry name" value="CIRCADIAN LOCOMOTER OUTPUT CYCLES PROTEIN KAPUT"/>
    <property type="match status" value="1"/>
</dbReference>
<feature type="coiled-coil region" evidence="8">
    <location>
        <begin position="617"/>
        <end position="644"/>
    </location>
</feature>
<keyword evidence="3" id="KW-0090">Biological rhythms</keyword>
<dbReference type="InterPro" id="IPR011598">
    <property type="entry name" value="bHLH_dom"/>
</dbReference>
<keyword evidence="7" id="KW-0539">Nucleus</keyword>
<dbReference type="InterPro" id="IPR001610">
    <property type="entry name" value="PAC"/>
</dbReference>
<feature type="compositionally biased region" description="Polar residues" evidence="9">
    <location>
        <begin position="921"/>
        <end position="936"/>
    </location>
</feature>
<dbReference type="InterPro" id="IPR001067">
    <property type="entry name" value="Nuc_translocat"/>
</dbReference>
<dbReference type="PANTHER" id="PTHR46055:SF1">
    <property type="entry name" value="NEURONAL PAS DOMAIN-CONTAINING PROTEIN 2"/>
    <property type="match status" value="1"/>
</dbReference>
<keyword evidence="4" id="KW-0238">DNA-binding</keyword>
<dbReference type="GO" id="GO:0000978">
    <property type="term" value="F:RNA polymerase II cis-regulatory region sequence-specific DNA binding"/>
    <property type="evidence" value="ECO:0007669"/>
    <property type="project" value="UniProtKB-ARBA"/>
</dbReference>
<keyword evidence="13" id="KW-1185">Reference proteome</keyword>
<dbReference type="STRING" id="8496.A0A151NXE9"/>
<dbReference type="InterPro" id="IPR047230">
    <property type="entry name" value="CLOCK-like"/>
</dbReference>
<keyword evidence="1" id="KW-0677">Repeat</keyword>
<dbReference type="GO" id="GO:0032922">
    <property type="term" value="P:circadian regulation of gene expression"/>
    <property type="evidence" value="ECO:0007669"/>
    <property type="project" value="InterPro"/>
</dbReference>
<feature type="compositionally biased region" description="Low complexity" evidence="9">
    <location>
        <begin position="889"/>
        <end position="916"/>
    </location>
</feature>
<evidence type="ECO:0000256" key="3">
    <source>
        <dbReference type="ARBA" id="ARBA00023108"/>
    </source>
</evidence>
<feature type="region of interest" description="Disordered" evidence="9">
    <location>
        <begin position="86"/>
        <end position="105"/>
    </location>
</feature>
<dbReference type="eggNOG" id="KOG3561">
    <property type="taxonomic scope" value="Eukaryota"/>
</dbReference>
<protein>
    <recommendedName>
        <fullName evidence="14">Neuronal PAS domain-containing protein 2</fullName>
    </recommendedName>
</protein>
<dbReference type="PRINTS" id="PR00785">
    <property type="entry name" value="NCTRNSLOCATR"/>
</dbReference>
<dbReference type="AlphaFoldDB" id="A0A151NXE9"/>
<dbReference type="GO" id="GO:0000981">
    <property type="term" value="F:DNA-binding transcription factor activity, RNA polymerase II-specific"/>
    <property type="evidence" value="ECO:0007669"/>
    <property type="project" value="InterPro"/>
</dbReference>
<sequence length="936" mass="104836">MWIVKDGYAGRCKASCINGIDGVPSHVGLGNGWGGETVRESWFLSHPPGHIQMSTAMWYVAPWTHLRCHILHIQLFSTLQKSSAGGVDPGSPLLQPQEAPQDPRKNCLESLMDEDEKDRAKRASRNKSEKKRRDQFNVLIKELSSMLPGNTRKMDKTTVLEKVIGFLQKHNEVSAQTEICEIQQDWKPSFLSNEEFTQLMLEALDGFIIAVTTDGSIIYVSDSITPLLGHLPCDVMDQNLLNFLPEQEHSEIYKILSSCVLMTDSTSSDYLKTDNELEFYCHLLRGSLNPKEFPTYEYIKFVGNFRSYSNVPNSTCNGFDSAVSKAYRTPPGKQVCFVATVRLATPQFLKEMCIVEEPLEEFTSRHSLEWKFLFLDHRAPPIIGYLPFEVLGTSGYDYYHIDDLELLARCHEHLMQFGKGKSCCYRFLTKGQQWIWLQTHYYITYHQWNSKPEFIVCTHMVVSYADVQVERRQELGLEEESSEVVSSALKDNGSSLDPEQHFNALEIGASVLNTSRTTSVSSRSSHKSSHTPRSDPAATPTKLITESTTPSLQRAPSIQQDLAMKRLSQPTTLQASLPSQPSCELLPQQLLPQAALQNQPTPMAQFSAQFSMFQTIKDQLEQRTRILQANIRWQQEELQKIQEQLCLVQDSSIQMFLQQPTVTLSFSNAQQPDPQQLQPRSGVISQQQLLPSPQLQGQMTSSQTASQQILREGSVISSQGQKSIRSAQMGQSSSHSSSGLASQFSTSALLSQTVNMAPPAAVAQDSSPCHASPDFSHDRQLRLLLSQPIQPMMPGSCNARHSSDVSAAGSQAKYSQNQQMFQNLEVQTSSSGSPIVLMGQAVLHQGFSATQPSQPSSLQPMQLQHQQHQQQRYLQVQTPSSLHNEQPDSLLLPSYSQQQSSMGYHQTQSQQPPQQQLAPRRTNSLSDSSNLPQPLR</sequence>
<dbReference type="FunFam" id="3.30.450.20:FF:000022">
    <property type="entry name" value="circadian locomoter output cycles protein kaput"/>
    <property type="match status" value="1"/>
</dbReference>
<dbReference type="InterPro" id="IPR013767">
    <property type="entry name" value="PAS_fold"/>
</dbReference>
<feature type="region of interest" description="Disordered" evidence="9">
    <location>
        <begin position="516"/>
        <end position="556"/>
    </location>
</feature>
<evidence type="ECO:0000313" key="13">
    <source>
        <dbReference type="Proteomes" id="UP000050525"/>
    </source>
</evidence>
<name>A0A151NXE9_ALLMI</name>
<evidence type="ECO:0000313" key="12">
    <source>
        <dbReference type="EMBL" id="KYO41413.1"/>
    </source>
</evidence>
<dbReference type="FunFam" id="3.30.450.20:FF:000016">
    <property type="entry name" value="Circadian locomoter output cycles protein"/>
    <property type="match status" value="1"/>
</dbReference>
<dbReference type="GO" id="GO:1990513">
    <property type="term" value="C:CLOCK-BMAL transcription complex"/>
    <property type="evidence" value="ECO:0007669"/>
    <property type="project" value="TreeGrafter"/>
</dbReference>
<evidence type="ECO:0000256" key="2">
    <source>
        <dbReference type="ARBA" id="ARBA00023015"/>
    </source>
</evidence>
<feature type="region of interest" description="Disordered" evidence="9">
    <location>
        <begin position="714"/>
        <end position="740"/>
    </location>
</feature>
<keyword evidence="2" id="KW-0805">Transcription regulation</keyword>
<feature type="domain" description="BHLH" evidence="11">
    <location>
        <begin position="120"/>
        <end position="170"/>
    </location>
</feature>
<proteinExistence type="predicted"/>
<feature type="compositionally biased region" description="Low complexity" evidence="9">
    <location>
        <begin position="726"/>
        <end position="740"/>
    </location>
</feature>
<keyword evidence="6" id="KW-0804">Transcription</keyword>
<feature type="compositionally biased region" description="Basic residues" evidence="9">
    <location>
        <begin position="120"/>
        <end position="130"/>
    </location>
</feature>
<evidence type="ECO:0008006" key="14">
    <source>
        <dbReference type="Google" id="ProtNLM"/>
    </source>
</evidence>
<feature type="region of interest" description="Disordered" evidence="9">
    <location>
        <begin position="110"/>
        <end position="132"/>
    </location>
</feature>
<evidence type="ECO:0000259" key="10">
    <source>
        <dbReference type="PROSITE" id="PS50112"/>
    </source>
</evidence>
<accession>A0A151NXE9</accession>
<evidence type="ECO:0000256" key="1">
    <source>
        <dbReference type="ARBA" id="ARBA00022737"/>
    </source>
</evidence>
<dbReference type="PROSITE" id="PS50888">
    <property type="entry name" value="BHLH"/>
    <property type="match status" value="1"/>
</dbReference>
<dbReference type="InterPro" id="IPR000014">
    <property type="entry name" value="PAS"/>
</dbReference>
<dbReference type="Pfam" id="PF00989">
    <property type="entry name" value="PAS"/>
    <property type="match status" value="1"/>
</dbReference>
<feature type="domain" description="PAS" evidence="10">
    <location>
        <begin position="371"/>
        <end position="418"/>
    </location>
</feature>
<dbReference type="Gene3D" id="3.30.450.20">
    <property type="entry name" value="PAS domain"/>
    <property type="match status" value="2"/>
</dbReference>
<dbReference type="InterPro" id="IPR036638">
    <property type="entry name" value="HLH_DNA-bd_sf"/>
</dbReference>
<dbReference type="GO" id="GO:0005737">
    <property type="term" value="C:cytoplasm"/>
    <property type="evidence" value="ECO:0007669"/>
    <property type="project" value="InterPro"/>
</dbReference>
<dbReference type="Pfam" id="PF00010">
    <property type="entry name" value="HLH"/>
    <property type="match status" value="1"/>
</dbReference>
<feature type="region of interest" description="Disordered" evidence="9">
    <location>
        <begin position="848"/>
        <end position="936"/>
    </location>
</feature>
<dbReference type="InterPro" id="IPR035965">
    <property type="entry name" value="PAS-like_dom_sf"/>
</dbReference>
<dbReference type="FunFam" id="4.10.280.10:FF:000013">
    <property type="entry name" value="Circadian locomoter output cycles protein kaput"/>
    <property type="match status" value="1"/>
</dbReference>
<dbReference type="GO" id="GO:0046983">
    <property type="term" value="F:protein dimerization activity"/>
    <property type="evidence" value="ECO:0007669"/>
    <property type="project" value="InterPro"/>
</dbReference>
<keyword evidence="8" id="KW-0175">Coiled coil</keyword>
<feature type="compositionally biased region" description="Polar residues" evidence="9">
    <location>
        <begin position="542"/>
        <end position="556"/>
    </location>
</feature>
<evidence type="ECO:0000256" key="4">
    <source>
        <dbReference type="ARBA" id="ARBA00023125"/>
    </source>
</evidence>
<dbReference type="SUPFAM" id="SSF47459">
    <property type="entry name" value="HLH, helix-loop-helix DNA-binding domain"/>
    <property type="match status" value="1"/>
</dbReference>
<evidence type="ECO:0000256" key="7">
    <source>
        <dbReference type="ARBA" id="ARBA00023242"/>
    </source>
</evidence>
<evidence type="ECO:0000256" key="9">
    <source>
        <dbReference type="SAM" id="MobiDB-lite"/>
    </source>
</evidence>
<evidence type="ECO:0000256" key="6">
    <source>
        <dbReference type="ARBA" id="ARBA00023163"/>
    </source>
</evidence>
<dbReference type="Pfam" id="PF14598">
    <property type="entry name" value="PAS_11"/>
    <property type="match status" value="1"/>
</dbReference>
<feature type="compositionally biased region" description="Polar residues" evidence="9">
    <location>
        <begin position="714"/>
        <end position="725"/>
    </location>
</feature>
<comment type="caution">
    <text evidence="12">The sequence shown here is derived from an EMBL/GenBank/DDBJ whole genome shotgun (WGS) entry which is preliminary data.</text>
</comment>
<organism evidence="12 13">
    <name type="scientific">Alligator mississippiensis</name>
    <name type="common">American alligator</name>
    <dbReference type="NCBI Taxonomy" id="8496"/>
    <lineage>
        <taxon>Eukaryota</taxon>
        <taxon>Metazoa</taxon>
        <taxon>Chordata</taxon>
        <taxon>Craniata</taxon>
        <taxon>Vertebrata</taxon>
        <taxon>Euteleostomi</taxon>
        <taxon>Archelosauria</taxon>
        <taxon>Archosauria</taxon>
        <taxon>Crocodylia</taxon>
        <taxon>Alligatoridae</taxon>
        <taxon>Alligatorinae</taxon>
        <taxon>Alligator</taxon>
    </lineage>
</organism>
<reference evidence="12 13" key="1">
    <citation type="journal article" date="2012" name="Genome Biol.">
        <title>Sequencing three crocodilian genomes to illuminate the evolution of archosaurs and amniotes.</title>
        <authorList>
            <person name="St John J.A."/>
            <person name="Braun E.L."/>
            <person name="Isberg S.R."/>
            <person name="Miles L.G."/>
            <person name="Chong A.Y."/>
            <person name="Gongora J."/>
            <person name="Dalzell P."/>
            <person name="Moran C."/>
            <person name="Bed'hom B."/>
            <person name="Abzhanov A."/>
            <person name="Burgess S.C."/>
            <person name="Cooksey A.M."/>
            <person name="Castoe T.A."/>
            <person name="Crawford N.G."/>
            <person name="Densmore L.D."/>
            <person name="Drew J.C."/>
            <person name="Edwards S.V."/>
            <person name="Faircloth B.C."/>
            <person name="Fujita M.K."/>
            <person name="Greenwold M.J."/>
            <person name="Hoffmann F.G."/>
            <person name="Howard J.M."/>
            <person name="Iguchi T."/>
            <person name="Janes D.E."/>
            <person name="Khan S.Y."/>
            <person name="Kohno S."/>
            <person name="de Koning A.J."/>
            <person name="Lance S.L."/>
            <person name="McCarthy F.M."/>
            <person name="McCormack J.E."/>
            <person name="Merchant M.E."/>
            <person name="Peterson D.G."/>
            <person name="Pollock D.D."/>
            <person name="Pourmand N."/>
            <person name="Raney B.J."/>
            <person name="Roessler K.A."/>
            <person name="Sanford J.R."/>
            <person name="Sawyer R.H."/>
            <person name="Schmidt C.J."/>
            <person name="Triplett E.W."/>
            <person name="Tuberville T.D."/>
            <person name="Venegas-Anaya M."/>
            <person name="Howard J.T."/>
            <person name="Jarvis E.D."/>
            <person name="Guillette L.J.Jr."/>
            <person name="Glenn T.C."/>
            <person name="Green R.E."/>
            <person name="Ray D.A."/>
        </authorList>
    </citation>
    <scope>NUCLEOTIDE SEQUENCE [LARGE SCALE GENOMIC DNA]</scope>
    <source>
        <strain evidence="12">KSC_2009_1</strain>
    </source>
</reference>
<dbReference type="CDD" id="cd00130">
    <property type="entry name" value="PAS"/>
    <property type="match status" value="2"/>
</dbReference>
<dbReference type="Gene3D" id="4.10.280.10">
    <property type="entry name" value="Helix-loop-helix DNA-binding domain"/>
    <property type="match status" value="1"/>
</dbReference>
<dbReference type="SMART" id="SM00353">
    <property type="entry name" value="HLH"/>
    <property type="match status" value="1"/>
</dbReference>
<dbReference type="SMART" id="SM00091">
    <property type="entry name" value="PAS"/>
    <property type="match status" value="2"/>
</dbReference>
<dbReference type="SUPFAM" id="SSF55785">
    <property type="entry name" value="PYP-like sensor domain (PAS domain)"/>
    <property type="match status" value="2"/>
</dbReference>
<dbReference type="SMART" id="SM00086">
    <property type="entry name" value="PAC"/>
    <property type="match status" value="1"/>
</dbReference>
<evidence type="ECO:0000256" key="5">
    <source>
        <dbReference type="ARBA" id="ARBA00023159"/>
    </source>
</evidence>
<dbReference type="Proteomes" id="UP000050525">
    <property type="component" value="Unassembled WGS sequence"/>
</dbReference>
<dbReference type="EMBL" id="AKHW03001628">
    <property type="protein sequence ID" value="KYO41413.1"/>
    <property type="molecule type" value="Genomic_DNA"/>
</dbReference>
<dbReference type="CDD" id="cd19737">
    <property type="entry name" value="bHLH-PAS_NPAS2_PASD4"/>
    <property type="match status" value="1"/>
</dbReference>
<keyword evidence="5" id="KW-0010">Activator</keyword>
<feature type="domain" description="PAS" evidence="10">
    <location>
        <begin position="193"/>
        <end position="263"/>
    </location>
</feature>
<dbReference type="PROSITE" id="PS50112">
    <property type="entry name" value="PAS"/>
    <property type="match status" value="2"/>
</dbReference>
<feature type="compositionally biased region" description="Low complexity" evidence="9">
    <location>
        <begin position="851"/>
        <end position="877"/>
    </location>
</feature>
<evidence type="ECO:0000256" key="8">
    <source>
        <dbReference type="SAM" id="Coils"/>
    </source>
</evidence>
<gene>
    <name evidence="12" type="ORF">Y1Q_0006232</name>
</gene>